<gene>
    <name evidence="6 7" type="primary">argJ</name>
    <name evidence="7" type="ORF">CAMGR0001_2829</name>
</gene>
<feature type="site" description="Cleavage; by autolysis" evidence="6">
    <location>
        <begin position="189"/>
        <end position="190"/>
    </location>
</feature>
<reference evidence="7 8" key="1">
    <citation type="submission" date="2009-07" db="EMBL/GenBank/DDBJ databases">
        <authorList>
            <person name="Madupu R."/>
            <person name="Sebastian Y."/>
            <person name="Durkin A.S."/>
            <person name="Torralba M."/>
            <person name="Methe B."/>
            <person name="Sutton G.G."/>
            <person name="Strausberg R.L."/>
            <person name="Nelson K.E."/>
        </authorList>
    </citation>
    <scope>NUCLEOTIDE SEQUENCE [LARGE SCALE GENOMIC DNA]</scope>
    <source>
        <strain evidence="7 8">RM3268</strain>
    </source>
</reference>
<dbReference type="Pfam" id="PF01960">
    <property type="entry name" value="ArgJ"/>
    <property type="match status" value="1"/>
</dbReference>
<organism evidence="7 8">
    <name type="scientific">Campylobacter gracilis RM3268</name>
    <dbReference type="NCBI Taxonomy" id="553220"/>
    <lineage>
        <taxon>Bacteria</taxon>
        <taxon>Pseudomonadati</taxon>
        <taxon>Campylobacterota</taxon>
        <taxon>Epsilonproteobacteria</taxon>
        <taxon>Campylobacterales</taxon>
        <taxon>Campylobacteraceae</taxon>
        <taxon>Campylobacter</taxon>
    </lineage>
</organism>
<dbReference type="EC" id="2.3.1.35" evidence="6"/>
<dbReference type="GO" id="GO:0004358">
    <property type="term" value="F:L-glutamate N-acetyltransferase activity, acting on acetyl-L-ornithine as donor"/>
    <property type="evidence" value="ECO:0007669"/>
    <property type="project" value="UniProtKB-UniRule"/>
</dbReference>
<feature type="site" description="Involved in the stabilization of negative charge on the oxyanion by the formation of the oxyanion hole" evidence="6">
    <location>
        <position position="118"/>
    </location>
</feature>
<dbReference type="GO" id="GO:0006592">
    <property type="term" value="P:ornithine biosynthetic process"/>
    <property type="evidence" value="ECO:0007669"/>
    <property type="project" value="TreeGrafter"/>
</dbReference>
<feature type="binding site" evidence="6">
    <location>
        <position position="190"/>
    </location>
    <ligand>
        <name>substrate</name>
    </ligand>
</feature>
<dbReference type="EMBL" id="ACYG01000031">
    <property type="protein sequence ID" value="EEV16454.1"/>
    <property type="molecule type" value="Genomic_DNA"/>
</dbReference>
<sequence>MFKITKLEGGLQNVEGFYFDGVNSGFKKQGNDLGFIRADEPFAISAIFTSNKFQAAPIRHFKRAQERAGGELKTNFILVNSKNANSMTGEQGIADIDEIFSELGKKTALINPVMSSTGVIGYRLKKEKIIAAAQNFNLSARNSDALATAIMTTDTIKKELAYEISLENGEKFHIAAVCKGAGMINPTLATMLCFVLTDAKIPRADMDELLKKAAEQSFNTISVDGDTSTNDTIMLCSSAKCAYEKDAFASALNALTRELALMLVKDGEGATKLVRFRVSGAANAEDARRAAKALSNSPLVKTAIFGEDPNWGRIASTIGACGIECDEEKLRIKYDDVLLYDAQNRELDAAREAAAHAVMQQKSFTIWCDLGLGEGDFSAYGCDLSYDYVKINADYRS</sequence>
<comment type="subunit">
    <text evidence="2 6">Heterotetramer of two alpha and two beta chains.</text>
</comment>
<evidence type="ECO:0000256" key="6">
    <source>
        <dbReference type="HAMAP-Rule" id="MF_01106"/>
    </source>
</evidence>
<keyword evidence="5 6" id="KW-0012">Acyltransferase</keyword>
<dbReference type="STRING" id="824.CGRAC_1690"/>
<comment type="pathway">
    <text evidence="6">Amino-acid biosynthesis; L-arginine biosynthesis; N(2)-acetyl-L-ornithine from L-glutamate: step 1/4.</text>
</comment>
<dbReference type="InterPro" id="IPR002813">
    <property type="entry name" value="Arg_biosynth_ArgJ"/>
</dbReference>
<comment type="subcellular location">
    <subcellularLocation>
        <location evidence="6">Cytoplasm</location>
    </subcellularLocation>
</comment>
<keyword evidence="6" id="KW-0028">Amino-acid biosynthesis</keyword>
<comment type="function">
    <text evidence="6">Catalyzes two activities which are involved in the cyclic version of arginine biosynthesis: the synthesis of N-acetylglutamate from glutamate and acetyl-CoA as the acetyl donor, and of ornithine by transacetylation between N(2)-acetylornithine and glutamate.</text>
</comment>
<feature type="chain" id="PRO_5023539222" description="Arginine biosynthesis bifunctional protein ArgJ beta chain" evidence="6">
    <location>
        <begin position="190"/>
        <end position="397"/>
    </location>
</feature>
<evidence type="ECO:0000313" key="7">
    <source>
        <dbReference type="EMBL" id="EEV16454.1"/>
    </source>
</evidence>
<dbReference type="PANTHER" id="PTHR23100:SF0">
    <property type="entry name" value="ARGININE BIOSYNTHESIS BIFUNCTIONAL PROTEIN ARGJ, MITOCHONDRIAL"/>
    <property type="match status" value="1"/>
</dbReference>
<keyword evidence="3 6" id="KW-0808">Transferase</keyword>
<dbReference type="OrthoDB" id="9804242at2"/>
<proteinExistence type="inferred from homology"/>
<evidence type="ECO:0000256" key="5">
    <source>
        <dbReference type="ARBA" id="ARBA00023315"/>
    </source>
</evidence>
<feature type="active site" description="Nucleophile" evidence="6">
    <location>
        <position position="190"/>
    </location>
</feature>
<dbReference type="MEROPS" id="T05.002"/>
<keyword evidence="8" id="KW-1185">Reference proteome</keyword>
<dbReference type="NCBIfam" id="NF003802">
    <property type="entry name" value="PRK05388.1"/>
    <property type="match status" value="1"/>
</dbReference>
<comment type="similarity">
    <text evidence="1 6">Belongs to the ArgJ family.</text>
</comment>
<dbReference type="Gene3D" id="3.60.70.12">
    <property type="entry name" value="L-amino peptidase D-ALA esterase/amidase"/>
    <property type="match status" value="1"/>
</dbReference>
<dbReference type="PANTHER" id="PTHR23100">
    <property type="entry name" value="ARGININE BIOSYNTHESIS BIFUNCTIONAL PROTEIN ARGJ"/>
    <property type="match status" value="1"/>
</dbReference>
<dbReference type="AlphaFoldDB" id="C8PL39"/>
<evidence type="ECO:0000256" key="2">
    <source>
        <dbReference type="ARBA" id="ARBA00011475"/>
    </source>
</evidence>
<dbReference type="GO" id="GO:0004042">
    <property type="term" value="F:L-glutamate N-acetyltransferase activity"/>
    <property type="evidence" value="ECO:0007669"/>
    <property type="project" value="UniProtKB-UniRule"/>
</dbReference>
<dbReference type="UniPathway" id="UPA00068">
    <property type="reaction ID" value="UER00106"/>
</dbReference>
<dbReference type="HAMAP" id="MF_01106">
    <property type="entry name" value="ArgJ"/>
    <property type="match status" value="1"/>
</dbReference>
<feature type="chain" id="PRO_5023539223" description="Arginine biosynthesis bifunctional protein ArgJ alpha chain" evidence="6">
    <location>
        <begin position="1"/>
        <end position="189"/>
    </location>
</feature>
<dbReference type="CDD" id="cd02152">
    <property type="entry name" value="OAT"/>
    <property type="match status" value="1"/>
</dbReference>
<evidence type="ECO:0000256" key="1">
    <source>
        <dbReference type="ARBA" id="ARBA00006774"/>
    </source>
</evidence>
<feature type="binding site" evidence="6">
    <location>
        <position position="392"/>
    </location>
    <ligand>
        <name>substrate</name>
    </ligand>
</feature>
<dbReference type="Gene3D" id="3.10.20.340">
    <property type="entry name" value="ArgJ beta chain, C-terminal domain"/>
    <property type="match status" value="1"/>
</dbReference>
<evidence type="ECO:0000256" key="4">
    <source>
        <dbReference type="ARBA" id="ARBA00022813"/>
    </source>
</evidence>
<keyword evidence="6" id="KW-0963">Cytoplasm</keyword>
<comment type="pathway">
    <text evidence="6">Amino-acid biosynthesis; L-arginine biosynthesis; L-ornithine and N-acetyl-L-glutamate from L-glutamate and N(2)-acetyl-L-ornithine (cyclic): step 1/1.</text>
</comment>
<dbReference type="Proteomes" id="UP000005709">
    <property type="component" value="Unassembled WGS sequence"/>
</dbReference>
<keyword evidence="6" id="KW-0055">Arginine biosynthesis</keyword>
<dbReference type="InterPro" id="IPR042195">
    <property type="entry name" value="ArgJ_beta_C"/>
</dbReference>
<dbReference type="eggNOG" id="COG1364">
    <property type="taxonomic scope" value="Bacteria"/>
</dbReference>
<comment type="catalytic activity">
    <reaction evidence="6">
        <text>L-glutamate + acetyl-CoA = N-acetyl-L-glutamate + CoA + H(+)</text>
        <dbReference type="Rhea" id="RHEA:24292"/>
        <dbReference type="ChEBI" id="CHEBI:15378"/>
        <dbReference type="ChEBI" id="CHEBI:29985"/>
        <dbReference type="ChEBI" id="CHEBI:44337"/>
        <dbReference type="ChEBI" id="CHEBI:57287"/>
        <dbReference type="ChEBI" id="CHEBI:57288"/>
        <dbReference type="EC" id="2.3.1.1"/>
    </reaction>
</comment>
<name>C8PL39_9BACT</name>
<protein>
    <recommendedName>
        <fullName evidence="6">Arginine biosynthesis bifunctional protein ArgJ</fullName>
    </recommendedName>
    <domain>
        <recommendedName>
            <fullName evidence="6">Glutamate N-acetyltransferase</fullName>
            <ecNumber evidence="6">2.3.1.35</ecNumber>
        </recommendedName>
        <alternativeName>
            <fullName evidence="6">Ornithine acetyltransferase</fullName>
            <shortName evidence="6">OATase</shortName>
        </alternativeName>
        <alternativeName>
            <fullName evidence="6">Ornithine transacetylase</fullName>
        </alternativeName>
    </domain>
    <domain>
        <recommendedName>
            <fullName evidence="6">Amino-acid acetyltransferase</fullName>
            <ecNumber evidence="6">2.3.1.1</ecNumber>
        </recommendedName>
        <alternativeName>
            <fullName evidence="6">N-acetylglutamate synthase</fullName>
            <shortName evidence="6">AGSase</shortName>
        </alternativeName>
    </domain>
    <component>
        <recommendedName>
            <fullName evidence="6">Arginine biosynthesis bifunctional protein ArgJ alpha chain</fullName>
        </recommendedName>
    </component>
    <component>
        <recommendedName>
            <fullName evidence="6">Arginine biosynthesis bifunctional protein ArgJ beta chain</fullName>
        </recommendedName>
    </component>
</protein>
<feature type="site" description="Involved in the stabilization of negative charge on the oxyanion by the formation of the oxyanion hole" evidence="6">
    <location>
        <position position="117"/>
    </location>
</feature>
<dbReference type="NCBIfam" id="TIGR00120">
    <property type="entry name" value="ArgJ"/>
    <property type="match status" value="1"/>
</dbReference>
<dbReference type="EC" id="2.3.1.1" evidence="6"/>
<feature type="binding site" evidence="6">
    <location>
        <position position="397"/>
    </location>
    <ligand>
        <name>substrate</name>
    </ligand>
</feature>
<feature type="binding site" evidence="6">
    <location>
        <position position="268"/>
    </location>
    <ligand>
        <name>substrate</name>
    </ligand>
</feature>
<dbReference type="SUPFAM" id="SSF56266">
    <property type="entry name" value="DmpA/ArgJ-like"/>
    <property type="match status" value="1"/>
</dbReference>
<feature type="binding site" evidence="6">
    <location>
        <position position="152"/>
    </location>
    <ligand>
        <name>substrate</name>
    </ligand>
</feature>
<comment type="caution">
    <text evidence="7">The sequence shown here is derived from an EMBL/GenBank/DDBJ whole genome shotgun (WGS) entry which is preliminary data.</text>
</comment>
<dbReference type="InterPro" id="IPR016117">
    <property type="entry name" value="ArgJ-like_dom_sf"/>
</dbReference>
<dbReference type="GO" id="GO:0005737">
    <property type="term" value="C:cytoplasm"/>
    <property type="evidence" value="ECO:0007669"/>
    <property type="project" value="UniProtKB-SubCell"/>
</dbReference>
<evidence type="ECO:0000256" key="3">
    <source>
        <dbReference type="ARBA" id="ARBA00022679"/>
    </source>
</evidence>
<dbReference type="RefSeq" id="WP_005873126.1">
    <property type="nucleotide sequence ID" value="NZ_ACYG01000031.1"/>
</dbReference>
<keyword evidence="6" id="KW-0511">Multifunctional enzyme</keyword>
<comment type="catalytic activity">
    <reaction evidence="6">
        <text>N(2)-acetyl-L-ornithine + L-glutamate = N-acetyl-L-glutamate + L-ornithine</text>
        <dbReference type="Rhea" id="RHEA:15349"/>
        <dbReference type="ChEBI" id="CHEBI:29985"/>
        <dbReference type="ChEBI" id="CHEBI:44337"/>
        <dbReference type="ChEBI" id="CHEBI:46911"/>
        <dbReference type="ChEBI" id="CHEBI:57805"/>
        <dbReference type="EC" id="2.3.1.35"/>
    </reaction>
</comment>
<evidence type="ECO:0000313" key="8">
    <source>
        <dbReference type="Proteomes" id="UP000005709"/>
    </source>
</evidence>
<feature type="binding site" evidence="6">
    <location>
        <position position="179"/>
    </location>
    <ligand>
        <name>substrate</name>
    </ligand>
</feature>
<keyword evidence="4 6" id="KW-0068">Autocatalytic cleavage</keyword>
<accession>C8PL39</accession>
<dbReference type="GO" id="GO:0006526">
    <property type="term" value="P:L-arginine biosynthetic process"/>
    <property type="evidence" value="ECO:0007669"/>
    <property type="project" value="UniProtKB-UniRule"/>
</dbReference>